<evidence type="ECO:0000256" key="2">
    <source>
        <dbReference type="ARBA" id="ARBA00023315"/>
    </source>
</evidence>
<dbReference type="RefSeq" id="WP_013838671.1">
    <property type="nucleotide sequence ID" value="NC_015588.1"/>
</dbReference>
<dbReference type="Gene3D" id="3.40.630.30">
    <property type="match status" value="1"/>
</dbReference>
<dbReference type="GO" id="GO:0016747">
    <property type="term" value="F:acyltransferase activity, transferring groups other than amino-acyl groups"/>
    <property type="evidence" value="ECO:0007669"/>
    <property type="project" value="InterPro"/>
</dbReference>
<protein>
    <submittedName>
        <fullName evidence="4">GCN5-related N-acetyltransferase</fullName>
    </submittedName>
</protein>
<evidence type="ECO:0000313" key="4">
    <source>
        <dbReference type="EMBL" id="AEG44279.1"/>
    </source>
</evidence>
<dbReference type="HOGENOM" id="CLU_013985_18_2_11"/>
<gene>
    <name evidence="4" type="ordered locus">Isova_1523</name>
</gene>
<name>F6FUF1_ISOV2</name>
<keyword evidence="1 4" id="KW-0808">Transferase</keyword>
<dbReference type="InterPro" id="IPR016181">
    <property type="entry name" value="Acyl_CoA_acyltransferase"/>
</dbReference>
<dbReference type="eggNOG" id="COG1247">
    <property type="taxonomic scope" value="Bacteria"/>
</dbReference>
<evidence type="ECO:0000256" key="1">
    <source>
        <dbReference type="ARBA" id="ARBA00022679"/>
    </source>
</evidence>
<dbReference type="Proteomes" id="UP000009236">
    <property type="component" value="Chromosome"/>
</dbReference>
<dbReference type="EMBL" id="CP002810">
    <property type="protein sequence ID" value="AEG44279.1"/>
    <property type="molecule type" value="Genomic_DNA"/>
</dbReference>
<dbReference type="PROSITE" id="PS51186">
    <property type="entry name" value="GNAT"/>
    <property type="match status" value="1"/>
</dbReference>
<dbReference type="KEGG" id="iva:Isova_1523"/>
<dbReference type="PANTHER" id="PTHR43877">
    <property type="entry name" value="AMINOALKYLPHOSPHONATE N-ACETYLTRANSFERASE-RELATED-RELATED"/>
    <property type="match status" value="1"/>
</dbReference>
<dbReference type="SUPFAM" id="SSF55729">
    <property type="entry name" value="Acyl-CoA N-acyltransferases (Nat)"/>
    <property type="match status" value="1"/>
</dbReference>
<organism evidence="5">
    <name type="scientific">Isoptericola variabilis (strain 225)</name>
    <dbReference type="NCBI Taxonomy" id="743718"/>
    <lineage>
        <taxon>Bacteria</taxon>
        <taxon>Bacillati</taxon>
        <taxon>Actinomycetota</taxon>
        <taxon>Actinomycetes</taxon>
        <taxon>Micrococcales</taxon>
        <taxon>Promicromonosporaceae</taxon>
        <taxon>Isoptericola</taxon>
    </lineage>
</organism>
<evidence type="ECO:0000259" key="3">
    <source>
        <dbReference type="PROSITE" id="PS51186"/>
    </source>
</evidence>
<dbReference type="InterPro" id="IPR000182">
    <property type="entry name" value="GNAT_dom"/>
</dbReference>
<keyword evidence="2" id="KW-0012">Acyltransferase</keyword>
<dbReference type="CDD" id="cd04301">
    <property type="entry name" value="NAT_SF"/>
    <property type="match status" value="1"/>
</dbReference>
<dbReference type="AlphaFoldDB" id="F6FUF1"/>
<dbReference type="InterPro" id="IPR050832">
    <property type="entry name" value="Bact_Acetyltransf"/>
</dbReference>
<accession>F6FUF1</accession>
<reference evidence="4 5" key="1">
    <citation type="submission" date="2011-05" db="EMBL/GenBank/DDBJ databases">
        <title>Complete sequence of Isoptericola variabilis 225.</title>
        <authorList>
            <consortium name="US DOE Joint Genome Institute"/>
            <person name="Lucas S."/>
            <person name="Han J."/>
            <person name="Lapidus A."/>
            <person name="Cheng J.-F."/>
            <person name="Goodwin L."/>
            <person name="Pitluck S."/>
            <person name="Peters L."/>
            <person name="Mikhailova N."/>
            <person name="Zeytun A."/>
            <person name="Han C."/>
            <person name="Tapia R."/>
            <person name="Land M."/>
            <person name="Hauser L."/>
            <person name="Kyrpides N."/>
            <person name="Ivanova N."/>
            <person name="Pagani I."/>
            <person name="Siebers A."/>
            <person name="Allgaier M."/>
            <person name="Thelen M."/>
            <person name="Hugenholtz P."/>
            <person name="Gladden J."/>
            <person name="Woyke T."/>
        </authorList>
    </citation>
    <scope>NUCLEOTIDE SEQUENCE [LARGE SCALE GENOMIC DNA]</scope>
    <source>
        <strain evidence="5">225</strain>
    </source>
</reference>
<proteinExistence type="predicted"/>
<dbReference type="Pfam" id="PF13508">
    <property type="entry name" value="Acetyltransf_7"/>
    <property type="match status" value="1"/>
</dbReference>
<keyword evidence="5" id="KW-1185">Reference proteome</keyword>
<sequence length="166" mass="17899">MTAAVPPALRPARPADAARLAWVHRTAWVETYAGLLPAEHWRTDTLERRAATWARWLDGGVPVTVAERDGEIVGFAIAGASTTVGEHPPVRDHQLYALYVLAAHHGTGTGQVLLDAVVAPGTPAQLWVARDNPKARAFYGRNGFEPDGATHVDPALHGLVEVRLVR</sequence>
<evidence type="ECO:0000313" key="5">
    <source>
        <dbReference type="Proteomes" id="UP000009236"/>
    </source>
</evidence>
<feature type="domain" description="N-acetyltransferase" evidence="3">
    <location>
        <begin position="7"/>
        <end position="166"/>
    </location>
</feature>
<dbReference type="STRING" id="743718.Isova_1523"/>